<dbReference type="GeneID" id="86991120"/>
<evidence type="ECO:0000313" key="4">
    <source>
        <dbReference type="Proteomes" id="UP000030856"/>
    </source>
</evidence>
<comment type="caution">
    <text evidence="2">The sequence shown here is derived from an EMBL/GenBank/DDBJ whole genome shotgun (WGS) entry which is preliminary data.</text>
</comment>
<dbReference type="Proteomes" id="UP000190962">
    <property type="component" value="Unassembled WGS sequence"/>
</dbReference>
<dbReference type="EMBL" id="MPNX01000002">
    <property type="protein sequence ID" value="OOY35908.1"/>
    <property type="molecule type" value="Genomic_DNA"/>
</dbReference>
<keyword evidence="4" id="KW-1185">Reference proteome</keyword>
<dbReference type="PANTHER" id="PTHR47619">
    <property type="entry name" value="METALLO-HYDROLASE YYCJ-RELATED"/>
    <property type="match status" value="1"/>
</dbReference>
<feature type="domain" description="Metallo-beta-lactamase" evidence="1">
    <location>
        <begin position="11"/>
        <end position="168"/>
    </location>
</feature>
<name>A0A0B0HBZ0_SOVGS</name>
<dbReference type="Gene3D" id="3.60.15.10">
    <property type="entry name" value="Ribonuclease Z/Hydroxyacylglutathione hydrolase-like"/>
    <property type="match status" value="1"/>
</dbReference>
<dbReference type="Proteomes" id="UP000030856">
    <property type="component" value="Unassembled WGS sequence"/>
</dbReference>
<dbReference type="Pfam" id="PF12706">
    <property type="entry name" value="Lactamase_B_2"/>
    <property type="match status" value="1"/>
</dbReference>
<dbReference type="AlphaFoldDB" id="A0A0B0HBZ0"/>
<dbReference type="eggNOG" id="COG1235">
    <property type="taxonomic scope" value="Bacteria"/>
</dbReference>
<dbReference type="STRING" id="2340.JV46_15340"/>
<dbReference type="PATRIC" id="fig|2340.3.peg.702"/>
<dbReference type="InterPro" id="IPR036866">
    <property type="entry name" value="RibonucZ/Hydroxyglut_hydro"/>
</dbReference>
<reference evidence="2 4" key="1">
    <citation type="journal article" date="2014" name="BMC Genomics">
        <title>The genome of the intracellular bacterium of the coastal bivalve, Solemya velum: a blueprint for thriving in and out of symbiosis.</title>
        <authorList>
            <person name="Dmytrenko O."/>
            <person name="Russell S.L."/>
            <person name="Loo W.T."/>
            <person name="Fontanez K.M."/>
            <person name="Liao L."/>
            <person name="Roeselers G."/>
            <person name="Sharma R."/>
            <person name="Stewart F.J."/>
            <person name="Newton I.L."/>
            <person name="Woyke T."/>
            <person name="Wu D."/>
            <person name="Lang J.M."/>
            <person name="Eisen J.A."/>
            <person name="Cavanaugh C.M."/>
        </authorList>
    </citation>
    <scope>NUCLEOTIDE SEQUENCE [LARGE SCALE GENOMIC DNA]</scope>
    <source>
        <strain evidence="2 4">WH</strain>
    </source>
</reference>
<evidence type="ECO:0000313" key="2">
    <source>
        <dbReference type="EMBL" id="KHF26192.1"/>
    </source>
</evidence>
<evidence type="ECO:0000313" key="3">
    <source>
        <dbReference type="EMBL" id="OOY35908.1"/>
    </source>
</evidence>
<dbReference type="InterPro" id="IPR001279">
    <property type="entry name" value="Metallo-B-lactamas"/>
</dbReference>
<proteinExistence type="predicted"/>
<organism evidence="2 4">
    <name type="scientific">Solemya velum gill symbiont</name>
    <dbReference type="NCBI Taxonomy" id="2340"/>
    <lineage>
        <taxon>Bacteria</taxon>
        <taxon>Pseudomonadati</taxon>
        <taxon>Pseudomonadota</taxon>
        <taxon>Gammaproteobacteria</taxon>
        <taxon>sulfur-oxidizing symbionts</taxon>
    </lineage>
</organism>
<reference evidence="3 5" key="2">
    <citation type="submission" date="2016-11" db="EMBL/GenBank/DDBJ databases">
        <title>Mixed transmission modes and dynamic genome evolution in an obligate animal-bacterial symbiosis.</title>
        <authorList>
            <person name="Russell S.L."/>
            <person name="Corbett-Detig R.B."/>
            <person name="Cavanaugh C.M."/>
        </authorList>
    </citation>
    <scope>NUCLEOTIDE SEQUENCE [LARGE SCALE GENOMIC DNA]</scope>
    <source>
        <strain evidence="3">MA-KB16</strain>
    </source>
</reference>
<dbReference type="PANTHER" id="PTHR47619:SF1">
    <property type="entry name" value="EXODEOXYRIBONUCLEASE WALJ"/>
    <property type="match status" value="1"/>
</dbReference>
<accession>A0A0B0HBZ0</accession>
<dbReference type="EMBL" id="JRAA01000001">
    <property type="protein sequence ID" value="KHF26192.1"/>
    <property type="molecule type" value="Genomic_DNA"/>
</dbReference>
<protein>
    <submittedName>
        <fullName evidence="2">Metal-dependent hydrolase</fullName>
    </submittedName>
</protein>
<dbReference type="RefSeq" id="WP_043115925.1">
    <property type="nucleotide sequence ID" value="NZ_JRAA01000001.1"/>
</dbReference>
<keyword evidence="2" id="KW-0378">Hydrolase</keyword>
<dbReference type="InterPro" id="IPR052533">
    <property type="entry name" value="WalJ/YycJ-like"/>
</dbReference>
<evidence type="ECO:0000313" key="5">
    <source>
        <dbReference type="Proteomes" id="UP000190962"/>
    </source>
</evidence>
<evidence type="ECO:0000259" key="1">
    <source>
        <dbReference type="SMART" id="SM00849"/>
    </source>
</evidence>
<dbReference type="GO" id="GO:0016787">
    <property type="term" value="F:hydrolase activity"/>
    <property type="evidence" value="ECO:0007669"/>
    <property type="project" value="UniProtKB-KW"/>
</dbReference>
<dbReference type="SMART" id="SM00849">
    <property type="entry name" value="Lactamase_B"/>
    <property type="match status" value="1"/>
</dbReference>
<sequence>MRFCSLGSGSRGNATLIEAGNTRLLVDCGYSVKELERRLQLVGIDPSRIDALLITHEHDDHIRGANAFARRYGVPLWATQGTLRKQAGRRAWHADVDLQPISSSVSDIKIGEIQVTPYTVPHDSAEPCQFLFEASHKRFAMLTDAGSITPHIVSILSSLDALFLECNHDLGMLHNGPYPPSLQARVAGDHGHLNNRQAAKLLESIHVEELQCLVAGHISEKNNHPDLVEGELRKAIPDLNERLALLQQDSVSDWFDIN</sequence>
<gene>
    <name evidence="3" type="ORF">BOV88_02380</name>
    <name evidence="2" type="ORF">JV46_15340</name>
</gene>
<dbReference type="SUPFAM" id="SSF56281">
    <property type="entry name" value="Metallo-hydrolase/oxidoreductase"/>
    <property type="match status" value="1"/>
</dbReference>
<dbReference type="OrthoDB" id="9803916at2"/>